<name>A0ABR2ZZL3_9AGAR</name>
<dbReference type="EMBL" id="JBBXMP010000032">
    <property type="protein sequence ID" value="KAL0066818.1"/>
    <property type="molecule type" value="Genomic_DNA"/>
</dbReference>
<evidence type="ECO:0000313" key="2">
    <source>
        <dbReference type="EMBL" id="KAL0066818.1"/>
    </source>
</evidence>
<evidence type="ECO:0000313" key="3">
    <source>
        <dbReference type="Proteomes" id="UP001437256"/>
    </source>
</evidence>
<accession>A0ABR2ZZL3</accession>
<sequence length="415" mass="46645">MAANIPFELTKLILDQLDDCGPSLRSCALKRVESFLHLCDSPFETISLAQVQEFTISQDRALPGEGTASSLQNCPAFNQLLKWKSSDGKGKTIVDVLGKVKLLSFNWVGWWTLDEEARSRLLRAFQSVETLKLLMVGFERYGQIQELISSFSALRTLKLDSIRPILESSPHLALSFNIQHLELGSVGDVAEAFASCPNLQSFSCHYFNFFEFNHAQSQAIGKLLASAGSSLEEFSFTVQAAQWEDDNVNLDPKFRHLDFTRNPNLRMIRLSVDDSSYLIPFFERLVTAPNKLETIDICWLQKANIDWARFESILLHSSFARLRELKCVVFGLYGEEDVVGQPKGWYDDPNKGSSADLKMTQDIEDFEKKLSGLSSKGVLQPQPRWRHGWTASRVVRRSSSGSTNSDTSTHGGDTD</sequence>
<dbReference type="InterPro" id="IPR032675">
    <property type="entry name" value="LRR_dom_sf"/>
</dbReference>
<comment type="caution">
    <text evidence="2">The sequence shown here is derived from an EMBL/GenBank/DDBJ whole genome shotgun (WGS) entry which is preliminary data.</text>
</comment>
<dbReference type="Proteomes" id="UP001437256">
    <property type="component" value="Unassembled WGS sequence"/>
</dbReference>
<dbReference type="Gene3D" id="3.80.10.10">
    <property type="entry name" value="Ribonuclease Inhibitor"/>
    <property type="match status" value="1"/>
</dbReference>
<keyword evidence="3" id="KW-1185">Reference proteome</keyword>
<proteinExistence type="predicted"/>
<reference evidence="2 3" key="1">
    <citation type="submission" date="2024-05" db="EMBL/GenBank/DDBJ databases">
        <title>A draft genome resource for the thread blight pathogen Marasmius tenuissimus strain MS-2.</title>
        <authorList>
            <person name="Yulfo-Soto G.E."/>
            <person name="Baruah I.K."/>
            <person name="Amoako-Attah I."/>
            <person name="Bukari Y."/>
            <person name="Meinhardt L.W."/>
            <person name="Bailey B.A."/>
            <person name="Cohen S.P."/>
        </authorList>
    </citation>
    <scope>NUCLEOTIDE SEQUENCE [LARGE SCALE GENOMIC DNA]</scope>
    <source>
        <strain evidence="2 3">MS-2</strain>
    </source>
</reference>
<feature type="region of interest" description="Disordered" evidence="1">
    <location>
        <begin position="374"/>
        <end position="415"/>
    </location>
</feature>
<organism evidence="2 3">
    <name type="scientific">Marasmius tenuissimus</name>
    <dbReference type="NCBI Taxonomy" id="585030"/>
    <lineage>
        <taxon>Eukaryota</taxon>
        <taxon>Fungi</taxon>
        <taxon>Dikarya</taxon>
        <taxon>Basidiomycota</taxon>
        <taxon>Agaricomycotina</taxon>
        <taxon>Agaricomycetes</taxon>
        <taxon>Agaricomycetidae</taxon>
        <taxon>Agaricales</taxon>
        <taxon>Marasmiineae</taxon>
        <taxon>Marasmiaceae</taxon>
        <taxon>Marasmius</taxon>
    </lineage>
</organism>
<feature type="compositionally biased region" description="Low complexity" evidence="1">
    <location>
        <begin position="398"/>
        <end position="415"/>
    </location>
</feature>
<dbReference type="SUPFAM" id="SSF52047">
    <property type="entry name" value="RNI-like"/>
    <property type="match status" value="1"/>
</dbReference>
<evidence type="ECO:0000256" key="1">
    <source>
        <dbReference type="SAM" id="MobiDB-lite"/>
    </source>
</evidence>
<gene>
    <name evidence="2" type="ORF">AAF712_006219</name>
</gene>
<protein>
    <recommendedName>
        <fullName evidence="4">F-box protein</fullName>
    </recommendedName>
</protein>
<evidence type="ECO:0008006" key="4">
    <source>
        <dbReference type="Google" id="ProtNLM"/>
    </source>
</evidence>